<keyword evidence="3" id="KW-1185">Reference proteome</keyword>
<dbReference type="KEGG" id="bpg:Bathy06g03370"/>
<feature type="compositionally biased region" description="Acidic residues" evidence="1">
    <location>
        <begin position="346"/>
        <end position="355"/>
    </location>
</feature>
<dbReference type="EMBL" id="FO082273">
    <property type="protein sequence ID" value="CCO17004.1"/>
    <property type="molecule type" value="Genomic_DNA"/>
</dbReference>
<name>K8EGA6_9CHLO</name>
<feature type="compositionally biased region" description="Acidic residues" evidence="1">
    <location>
        <begin position="241"/>
        <end position="250"/>
    </location>
</feature>
<dbReference type="RefSeq" id="XP_007512404.1">
    <property type="nucleotide sequence ID" value="XM_007512342.1"/>
</dbReference>
<feature type="compositionally biased region" description="Polar residues" evidence="1">
    <location>
        <begin position="523"/>
        <end position="540"/>
    </location>
</feature>
<evidence type="ECO:0000313" key="2">
    <source>
        <dbReference type="EMBL" id="CCO17004.1"/>
    </source>
</evidence>
<feature type="region of interest" description="Disordered" evidence="1">
    <location>
        <begin position="581"/>
        <end position="618"/>
    </location>
</feature>
<gene>
    <name evidence="2" type="ORF">Bathy06g03370</name>
</gene>
<evidence type="ECO:0000256" key="1">
    <source>
        <dbReference type="SAM" id="MobiDB-lite"/>
    </source>
</evidence>
<reference evidence="2 3" key="1">
    <citation type="submission" date="2011-10" db="EMBL/GenBank/DDBJ databases">
        <authorList>
            <person name="Genoscope - CEA"/>
        </authorList>
    </citation>
    <scope>NUCLEOTIDE SEQUENCE [LARGE SCALE GENOMIC DNA]</scope>
    <source>
        <strain evidence="2 3">RCC 1105</strain>
    </source>
</reference>
<proteinExistence type="predicted"/>
<accession>K8EGA6</accession>
<dbReference type="GeneID" id="19015318"/>
<evidence type="ECO:0000313" key="3">
    <source>
        <dbReference type="Proteomes" id="UP000198341"/>
    </source>
</evidence>
<feature type="region of interest" description="Disordered" evidence="1">
    <location>
        <begin position="523"/>
        <end position="543"/>
    </location>
</feature>
<feature type="region of interest" description="Disordered" evidence="1">
    <location>
        <begin position="69"/>
        <end position="138"/>
    </location>
</feature>
<dbReference type="AlphaFoldDB" id="K8EGA6"/>
<feature type="region of interest" description="Disordered" evidence="1">
    <location>
        <begin position="323"/>
        <end position="381"/>
    </location>
</feature>
<feature type="compositionally biased region" description="Basic and acidic residues" evidence="1">
    <location>
        <begin position="83"/>
        <end position="92"/>
    </location>
</feature>
<sequence length="675" mass="77037">MDPTEEFLKFLGGVHTLSSSLLTRRFFLRGYIITQPLHSRLYYHYTRCFAHFGLCSKTTGLLSPRATNPTNLNPWELPPPLPWEKDARETEGPRSYTPPSSPPWSHVATSHDAEVFESGEEEESERKKQRRRQFARERVEKKIVSKPAALRNKLVERVITGTQPVRRRSPRNLERKAYNFSRNAANSRPREVGVKETAASIREKRQMDSRMRIEAVAKNAELRAKRVNLMHRRASTTTVQEGEEEEEDVNNDYGPSVTQVVGGFERKRRQVDETRWTLAENKEYITGTQPRKPSREYIEEKNRATATVKRNVKRVTSTRKYYGFGSTYTSPPKKATNQKRRREDDERFYEEEEEEFQQHWPPRTTAAISPHLQTASRAKGRAAMEAAKKEAAERRKMNDTVKIFNRPIAAVRKHQTFTTTTIAAVTDTTNDSSLEQADPNYDVFEFTPEPIEFGGRRQSNLMNKTAKTPKSNAQKLGASTQPEPFRLATEKRAIINRRQFMKDRQAELERETYAFSNKKGTATQSRVVAKTPTRTKSSPAVMSHDSSDEFLVDVTGRACTTPKPFKLRGAAISERRKAVEKREREQQHVMKTPKLQKSTGLNKKHVGARKGPVRGSRAEDRAVFAEINSENNNNMNSAAAATARTITKKEAQNLLKSALKAPGTAGRKRQVTFNK</sequence>
<feature type="region of interest" description="Disordered" evidence="1">
    <location>
        <begin position="234"/>
        <end position="258"/>
    </location>
</feature>
<protein>
    <submittedName>
        <fullName evidence="2">Uncharacterized protein</fullName>
    </submittedName>
</protein>
<feature type="compositionally biased region" description="Basic residues" evidence="1">
    <location>
        <begin position="602"/>
        <end position="612"/>
    </location>
</feature>
<dbReference type="Proteomes" id="UP000198341">
    <property type="component" value="Chromosome 6"/>
</dbReference>
<organism evidence="2 3">
    <name type="scientific">Bathycoccus prasinos</name>
    <dbReference type="NCBI Taxonomy" id="41875"/>
    <lineage>
        <taxon>Eukaryota</taxon>
        <taxon>Viridiplantae</taxon>
        <taxon>Chlorophyta</taxon>
        <taxon>Mamiellophyceae</taxon>
        <taxon>Mamiellales</taxon>
        <taxon>Bathycoccaceae</taxon>
        <taxon>Bathycoccus</taxon>
    </lineage>
</organism>